<proteinExistence type="predicted"/>
<organism evidence="2 3">
    <name type="scientific">Trifolium medium</name>
    <dbReference type="NCBI Taxonomy" id="97028"/>
    <lineage>
        <taxon>Eukaryota</taxon>
        <taxon>Viridiplantae</taxon>
        <taxon>Streptophyta</taxon>
        <taxon>Embryophyta</taxon>
        <taxon>Tracheophyta</taxon>
        <taxon>Spermatophyta</taxon>
        <taxon>Magnoliopsida</taxon>
        <taxon>eudicotyledons</taxon>
        <taxon>Gunneridae</taxon>
        <taxon>Pentapetalae</taxon>
        <taxon>rosids</taxon>
        <taxon>fabids</taxon>
        <taxon>Fabales</taxon>
        <taxon>Fabaceae</taxon>
        <taxon>Papilionoideae</taxon>
        <taxon>50 kb inversion clade</taxon>
        <taxon>NPAAA clade</taxon>
        <taxon>Hologalegina</taxon>
        <taxon>IRL clade</taxon>
        <taxon>Trifolieae</taxon>
        <taxon>Trifolium</taxon>
    </lineage>
</organism>
<evidence type="ECO:0000313" key="2">
    <source>
        <dbReference type="EMBL" id="MCI27563.1"/>
    </source>
</evidence>
<dbReference type="AlphaFoldDB" id="A0A392QT53"/>
<name>A0A392QT53_9FABA</name>
<keyword evidence="3" id="KW-1185">Reference proteome</keyword>
<dbReference type="Proteomes" id="UP000265520">
    <property type="component" value="Unassembled WGS sequence"/>
</dbReference>
<accession>A0A392QT53</accession>
<reference evidence="2 3" key="1">
    <citation type="journal article" date="2018" name="Front. Plant Sci.">
        <title>Red Clover (Trifolium pratense) and Zigzag Clover (T. medium) - A Picture of Genomic Similarities and Differences.</title>
        <authorList>
            <person name="Dluhosova J."/>
            <person name="Istvanek J."/>
            <person name="Nedelnik J."/>
            <person name="Repkova J."/>
        </authorList>
    </citation>
    <scope>NUCLEOTIDE SEQUENCE [LARGE SCALE GENOMIC DNA]</scope>
    <source>
        <strain evidence="3">cv. 10/8</strain>
        <tissue evidence="2">Leaf</tissue>
    </source>
</reference>
<protein>
    <submittedName>
        <fullName evidence="2">Putative IMP dehydrogenase/GMP reductase</fullName>
    </submittedName>
</protein>
<evidence type="ECO:0000313" key="3">
    <source>
        <dbReference type="Proteomes" id="UP000265520"/>
    </source>
</evidence>
<evidence type="ECO:0000256" key="1">
    <source>
        <dbReference type="SAM" id="MobiDB-lite"/>
    </source>
</evidence>
<feature type="non-terminal residue" evidence="2">
    <location>
        <position position="114"/>
    </location>
</feature>
<dbReference type="EMBL" id="LXQA010160134">
    <property type="protein sequence ID" value="MCI27563.1"/>
    <property type="molecule type" value="Genomic_DNA"/>
</dbReference>
<sequence>MPLNAKYVSGQGHKEPSGYRQSLDNIQMSDCMFSPYDDHRQVRPLIDSCWFSGWLRCGNLKAKHLPERVLRQFKHVQDIPRDPGTSATPGMNLFEIDRVFMEEKELRMIDEHMR</sequence>
<feature type="region of interest" description="Disordered" evidence="1">
    <location>
        <begin position="1"/>
        <end position="21"/>
    </location>
</feature>
<comment type="caution">
    <text evidence="2">The sequence shown here is derived from an EMBL/GenBank/DDBJ whole genome shotgun (WGS) entry which is preliminary data.</text>
</comment>